<dbReference type="InterPro" id="IPR000644">
    <property type="entry name" value="CBS_dom"/>
</dbReference>
<dbReference type="PROSITE" id="PS51371">
    <property type="entry name" value="CBS"/>
    <property type="match status" value="1"/>
</dbReference>
<protein>
    <submittedName>
        <fullName evidence="3">CBS domain-containing protein</fullName>
    </submittedName>
</protein>
<proteinExistence type="predicted"/>
<gene>
    <name evidence="3" type="ORF">ACFSFY_14230</name>
</gene>
<reference evidence="4" key="1">
    <citation type="journal article" date="2019" name="Int. J. Syst. Evol. Microbiol.">
        <title>The Global Catalogue of Microorganisms (GCM) 10K type strain sequencing project: providing services to taxonomists for standard genome sequencing and annotation.</title>
        <authorList>
            <consortium name="The Broad Institute Genomics Platform"/>
            <consortium name="The Broad Institute Genome Sequencing Center for Infectious Disease"/>
            <person name="Wu L."/>
            <person name="Ma J."/>
        </authorList>
    </citation>
    <scope>NUCLEOTIDE SEQUENCE [LARGE SCALE GENOMIC DNA]</scope>
    <source>
        <strain evidence="4">CGMCC 4.7177</strain>
    </source>
</reference>
<dbReference type="SMART" id="SM00116">
    <property type="entry name" value="CBS"/>
    <property type="match status" value="1"/>
</dbReference>
<feature type="domain" description="CBS" evidence="2">
    <location>
        <begin position="8"/>
        <end position="69"/>
    </location>
</feature>
<dbReference type="InterPro" id="IPR017036">
    <property type="entry name" value="Lmo0553-like"/>
</dbReference>
<evidence type="ECO:0000259" key="2">
    <source>
        <dbReference type="PROSITE" id="PS51371"/>
    </source>
</evidence>
<dbReference type="RefSeq" id="WP_381539141.1">
    <property type="nucleotide sequence ID" value="NZ_JBHUGI010000034.1"/>
</dbReference>
<dbReference type="Pfam" id="PF00571">
    <property type="entry name" value="CBS"/>
    <property type="match status" value="1"/>
</dbReference>
<dbReference type="PIRSF" id="PIRSF035040">
    <property type="entry name" value="UCP035040_CBS_Lmo0553"/>
    <property type="match status" value="1"/>
</dbReference>
<dbReference type="EMBL" id="JBHUGI010000034">
    <property type="protein sequence ID" value="MFD1929196.1"/>
    <property type="molecule type" value="Genomic_DNA"/>
</dbReference>
<dbReference type="Gene3D" id="3.10.580.10">
    <property type="entry name" value="CBS-domain"/>
    <property type="match status" value="1"/>
</dbReference>
<organism evidence="3 4">
    <name type="scientific">Sporosarcina siberiensis</name>
    <dbReference type="NCBI Taxonomy" id="1365606"/>
    <lineage>
        <taxon>Bacteria</taxon>
        <taxon>Bacillati</taxon>
        <taxon>Bacillota</taxon>
        <taxon>Bacilli</taxon>
        <taxon>Bacillales</taxon>
        <taxon>Caryophanaceae</taxon>
        <taxon>Sporosarcina</taxon>
    </lineage>
</organism>
<dbReference type="InterPro" id="IPR046342">
    <property type="entry name" value="CBS_dom_sf"/>
</dbReference>
<evidence type="ECO:0000313" key="4">
    <source>
        <dbReference type="Proteomes" id="UP001597218"/>
    </source>
</evidence>
<dbReference type="SUPFAM" id="SSF54631">
    <property type="entry name" value="CBS-domain pair"/>
    <property type="match status" value="1"/>
</dbReference>
<evidence type="ECO:0000313" key="3">
    <source>
        <dbReference type="EMBL" id="MFD1929196.1"/>
    </source>
</evidence>
<dbReference type="CDD" id="cd02205">
    <property type="entry name" value="CBS_pair_SF"/>
    <property type="match status" value="1"/>
</dbReference>
<comment type="caution">
    <text evidence="3">The sequence shown here is derived from an EMBL/GenBank/DDBJ whole genome shotgun (WGS) entry which is preliminary data.</text>
</comment>
<sequence length="209" mass="23273">MYIGDLLLKRIAVATVDSDKTIAEALVKINESGYRAVPVVDEDDTYRGAIYKMDLLEYLLEQNGNENDSISHLVKHEDIHLDENVSFLNALLEIKALPFISIVKDGKLTGILTHNQVESVLEDAFGLKTGGINMTVASSESAGTLERLTKTLRGEQIEGLFTLDNGSVLARRVVVTLRDDKTDEELEKLQNKLDKNGFTILQTNRIEKQ</sequence>
<accession>A0ABW4SJ91</accession>
<dbReference type="Proteomes" id="UP001597218">
    <property type="component" value="Unassembled WGS sequence"/>
</dbReference>
<keyword evidence="4" id="KW-1185">Reference proteome</keyword>
<name>A0ABW4SJ91_9BACL</name>
<keyword evidence="1" id="KW-0129">CBS domain</keyword>
<evidence type="ECO:0000256" key="1">
    <source>
        <dbReference type="PROSITE-ProRule" id="PRU00703"/>
    </source>
</evidence>